<dbReference type="AlphaFoldDB" id="A0A0C3QN76"/>
<feature type="chain" id="PRO_5002177524" evidence="2">
    <location>
        <begin position="22"/>
        <end position="194"/>
    </location>
</feature>
<keyword evidence="4" id="KW-1185">Reference proteome</keyword>
<dbReference type="HOGENOM" id="CLU_1403372_0_0_1"/>
<dbReference type="Proteomes" id="UP000054248">
    <property type="component" value="Unassembled WGS sequence"/>
</dbReference>
<name>A0A0C3QN76_9AGAM</name>
<evidence type="ECO:0000313" key="4">
    <source>
        <dbReference type="Proteomes" id="UP000054248"/>
    </source>
</evidence>
<feature type="region of interest" description="Disordered" evidence="1">
    <location>
        <begin position="83"/>
        <end position="194"/>
    </location>
</feature>
<reference evidence="3 4" key="1">
    <citation type="submission" date="2014-04" db="EMBL/GenBank/DDBJ databases">
        <authorList>
            <consortium name="DOE Joint Genome Institute"/>
            <person name="Kuo A."/>
            <person name="Girlanda M."/>
            <person name="Perotto S."/>
            <person name="Kohler A."/>
            <person name="Nagy L.G."/>
            <person name="Floudas D."/>
            <person name="Copeland A."/>
            <person name="Barry K.W."/>
            <person name="Cichocki N."/>
            <person name="Veneault-Fourrey C."/>
            <person name="LaButti K."/>
            <person name="Lindquist E.A."/>
            <person name="Lipzen A."/>
            <person name="Lundell T."/>
            <person name="Morin E."/>
            <person name="Murat C."/>
            <person name="Sun H."/>
            <person name="Tunlid A."/>
            <person name="Henrissat B."/>
            <person name="Grigoriev I.V."/>
            <person name="Hibbett D.S."/>
            <person name="Martin F."/>
            <person name="Nordberg H.P."/>
            <person name="Cantor M.N."/>
            <person name="Hua S.X."/>
        </authorList>
    </citation>
    <scope>NUCLEOTIDE SEQUENCE [LARGE SCALE GENOMIC DNA]</scope>
    <source>
        <strain evidence="3 4">MUT 4182</strain>
    </source>
</reference>
<evidence type="ECO:0000313" key="3">
    <source>
        <dbReference type="EMBL" id="KIO28464.1"/>
    </source>
</evidence>
<protein>
    <submittedName>
        <fullName evidence="3">Uncharacterized protein</fullName>
    </submittedName>
</protein>
<reference evidence="4" key="2">
    <citation type="submission" date="2015-01" db="EMBL/GenBank/DDBJ databases">
        <title>Evolutionary Origins and Diversification of the Mycorrhizal Mutualists.</title>
        <authorList>
            <consortium name="DOE Joint Genome Institute"/>
            <consortium name="Mycorrhizal Genomics Consortium"/>
            <person name="Kohler A."/>
            <person name="Kuo A."/>
            <person name="Nagy L.G."/>
            <person name="Floudas D."/>
            <person name="Copeland A."/>
            <person name="Barry K.W."/>
            <person name="Cichocki N."/>
            <person name="Veneault-Fourrey C."/>
            <person name="LaButti K."/>
            <person name="Lindquist E.A."/>
            <person name="Lipzen A."/>
            <person name="Lundell T."/>
            <person name="Morin E."/>
            <person name="Murat C."/>
            <person name="Riley R."/>
            <person name="Ohm R."/>
            <person name="Sun H."/>
            <person name="Tunlid A."/>
            <person name="Henrissat B."/>
            <person name="Grigoriev I.V."/>
            <person name="Hibbett D.S."/>
            <person name="Martin F."/>
        </authorList>
    </citation>
    <scope>NUCLEOTIDE SEQUENCE [LARGE SCALE GENOMIC DNA]</scope>
    <source>
        <strain evidence="4">MUT 4182</strain>
    </source>
</reference>
<feature type="signal peptide" evidence="2">
    <location>
        <begin position="1"/>
        <end position="21"/>
    </location>
</feature>
<evidence type="ECO:0000256" key="1">
    <source>
        <dbReference type="SAM" id="MobiDB-lite"/>
    </source>
</evidence>
<gene>
    <name evidence="3" type="ORF">M407DRAFT_243002</name>
</gene>
<proteinExistence type="predicted"/>
<organism evidence="3 4">
    <name type="scientific">Tulasnella calospora MUT 4182</name>
    <dbReference type="NCBI Taxonomy" id="1051891"/>
    <lineage>
        <taxon>Eukaryota</taxon>
        <taxon>Fungi</taxon>
        <taxon>Dikarya</taxon>
        <taxon>Basidiomycota</taxon>
        <taxon>Agaricomycotina</taxon>
        <taxon>Agaricomycetes</taxon>
        <taxon>Cantharellales</taxon>
        <taxon>Tulasnellaceae</taxon>
        <taxon>Tulasnella</taxon>
    </lineage>
</organism>
<dbReference type="OrthoDB" id="3197645at2759"/>
<feature type="compositionally biased region" description="Basic and acidic residues" evidence="1">
    <location>
        <begin position="120"/>
        <end position="133"/>
    </location>
</feature>
<feature type="compositionally biased region" description="Polar residues" evidence="1">
    <location>
        <begin position="185"/>
        <end position="194"/>
    </location>
</feature>
<accession>A0A0C3QN76</accession>
<evidence type="ECO:0000256" key="2">
    <source>
        <dbReference type="SAM" id="SignalP"/>
    </source>
</evidence>
<keyword evidence="2" id="KW-0732">Signal</keyword>
<sequence>MRLTFLSTCLVLFGAFSQVAGAPVGARGLEGVRALSGSDPETWWNENQAAREAKRTWHAHEKGGPGKYPGEVLANLKAAREEAVKRSESAGTTVEVPKVPNKPASAGGGQTVPPGKGWKKREGEGSFEARDASSAEEGAQEEGGEVKPVGSAPPGKPWRRHIGDVRSADDAVDDSGDGGGPESQAVGSTQGKGW</sequence>
<dbReference type="EMBL" id="KN822994">
    <property type="protein sequence ID" value="KIO28464.1"/>
    <property type="molecule type" value="Genomic_DNA"/>
</dbReference>